<gene>
    <name evidence="1" type="ORF">CBE89_01090</name>
</gene>
<sequence length="146" mass="15772">MSNLSQLLETPTRTAVVAELVSLVDKVVSGQSGITGMAIKGAVAAAKKVDSDIVSKGISRMLPDLLGELESYWQDFQSSAQDDFGSYLGGNDKQVTDSLMKVADRNADQINNAALAKTYNSLRNKVSKIVGPYVPEFGRILQKHMH</sequence>
<dbReference type="KEGG" id="cstr:CBE89_01090"/>
<dbReference type="AlphaFoldDB" id="A0A2Z2IWD8"/>
<reference evidence="1 2" key="1">
    <citation type="submission" date="2017-05" db="EMBL/GenBank/DDBJ databases">
        <title>Complete genome sequence of Corynebacterium striatum KC-Na-1 isolated from Neophocaena asiaeorientalis in Korea.</title>
        <authorList>
            <person name="Kim J.H."/>
            <person name="Lee K."/>
        </authorList>
    </citation>
    <scope>NUCLEOTIDE SEQUENCE [LARGE SCALE GENOMIC DNA]</scope>
    <source>
        <strain evidence="1 2">KC-Na-01</strain>
    </source>
</reference>
<dbReference type="Pfam" id="PF21893">
    <property type="entry name" value="DUF6918"/>
    <property type="match status" value="1"/>
</dbReference>
<evidence type="ECO:0000313" key="1">
    <source>
        <dbReference type="EMBL" id="ART20249.1"/>
    </source>
</evidence>
<organism evidence="1 2">
    <name type="scientific">Corynebacterium striatum</name>
    <dbReference type="NCBI Taxonomy" id="43770"/>
    <lineage>
        <taxon>Bacteria</taxon>
        <taxon>Bacillati</taxon>
        <taxon>Actinomycetota</taxon>
        <taxon>Actinomycetes</taxon>
        <taxon>Mycobacteriales</taxon>
        <taxon>Corynebacteriaceae</taxon>
        <taxon>Corynebacterium</taxon>
    </lineage>
</organism>
<dbReference type="RefSeq" id="WP_086890459.1">
    <property type="nucleotide sequence ID" value="NZ_CP021252.1"/>
</dbReference>
<accession>A0A2Z2IWD8</accession>
<dbReference type="InterPro" id="IPR054211">
    <property type="entry name" value="DUF6918"/>
</dbReference>
<dbReference type="Proteomes" id="UP000250197">
    <property type="component" value="Chromosome"/>
</dbReference>
<dbReference type="EMBL" id="CP021252">
    <property type="protein sequence ID" value="ART20249.1"/>
    <property type="molecule type" value="Genomic_DNA"/>
</dbReference>
<evidence type="ECO:0000313" key="2">
    <source>
        <dbReference type="Proteomes" id="UP000250197"/>
    </source>
</evidence>
<proteinExistence type="predicted"/>
<name>A0A2Z2IWD8_CORST</name>
<protein>
    <submittedName>
        <fullName evidence="1">Uncharacterized protein</fullName>
    </submittedName>
</protein>